<dbReference type="EMBL" id="UAVS01000005">
    <property type="protein sequence ID" value="SQA94033.1"/>
    <property type="molecule type" value="Genomic_DNA"/>
</dbReference>
<dbReference type="PANTHER" id="PTHR47432:SF1">
    <property type="entry name" value="CELL WALL ASSEMBLY REGULATOR SMI1"/>
    <property type="match status" value="1"/>
</dbReference>
<dbReference type="AlphaFoldDB" id="A0A2X2T0P9"/>
<dbReference type="InterPro" id="IPR037883">
    <property type="entry name" value="Knr4/Smi1-like_sf"/>
</dbReference>
<dbReference type="SMART" id="SM00860">
    <property type="entry name" value="SMI1_KNR4"/>
    <property type="match status" value="1"/>
</dbReference>
<evidence type="ECO:0000259" key="1">
    <source>
        <dbReference type="SMART" id="SM00860"/>
    </source>
</evidence>
<dbReference type="InterPro" id="IPR018958">
    <property type="entry name" value="Knr4/Smi1-like_dom"/>
</dbReference>
<gene>
    <name evidence="2" type="ORF">NCTC11545_01415</name>
</gene>
<dbReference type="InterPro" id="IPR051873">
    <property type="entry name" value="KNR4/SMI1_regulator"/>
</dbReference>
<proteinExistence type="predicted"/>
<accession>A0A2X2T0P9</accession>
<dbReference type="Pfam" id="PF09346">
    <property type="entry name" value="SMI1_KNR4"/>
    <property type="match status" value="1"/>
</dbReference>
<dbReference type="InterPro" id="IPR020941">
    <property type="entry name" value="SUFU-like_domain"/>
</dbReference>
<evidence type="ECO:0000313" key="3">
    <source>
        <dbReference type="Proteomes" id="UP000250169"/>
    </source>
</evidence>
<organism evidence="2 3">
    <name type="scientific">Capnocytophaga ochracea</name>
    <dbReference type="NCBI Taxonomy" id="1018"/>
    <lineage>
        <taxon>Bacteria</taxon>
        <taxon>Pseudomonadati</taxon>
        <taxon>Bacteroidota</taxon>
        <taxon>Flavobacteriia</taxon>
        <taxon>Flavobacteriales</taxon>
        <taxon>Flavobacteriaceae</taxon>
        <taxon>Capnocytophaga</taxon>
    </lineage>
</organism>
<reference evidence="2 3" key="1">
    <citation type="submission" date="2018-06" db="EMBL/GenBank/DDBJ databases">
        <authorList>
            <consortium name="Pathogen Informatics"/>
            <person name="Doyle S."/>
        </authorList>
    </citation>
    <scope>NUCLEOTIDE SEQUENCE [LARGE SCALE GENOMIC DNA]</scope>
    <source>
        <strain evidence="2 3">NCTC11545</strain>
    </source>
</reference>
<protein>
    <submittedName>
        <fullName evidence="2">Suppressor of fused protein (SUFU)</fullName>
    </submittedName>
</protein>
<dbReference type="Pfam" id="PF05076">
    <property type="entry name" value="SUFU"/>
    <property type="match status" value="1"/>
</dbReference>
<feature type="domain" description="Knr4/Smi1-like" evidence="1">
    <location>
        <begin position="28"/>
        <end position="182"/>
    </location>
</feature>
<dbReference type="PANTHER" id="PTHR47432">
    <property type="entry name" value="CELL WALL ASSEMBLY REGULATOR SMI1"/>
    <property type="match status" value="1"/>
</dbReference>
<name>A0A2X2T0P9_CAPOC</name>
<dbReference type="Proteomes" id="UP000250169">
    <property type="component" value="Unassembled WGS sequence"/>
</dbReference>
<dbReference type="SUPFAM" id="SSF160631">
    <property type="entry name" value="SMI1/KNR4-like"/>
    <property type="match status" value="1"/>
</dbReference>
<evidence type="ECO:0000313" key="2">
    <source>
        <dbReference type="EMBL" id="SQA94033.1"/>
    </source>
</evidence>
<dbReference type="Gene3D" id="3.40.1580.10">
    <property type="entry name" value="SMI1/KNR4-like"/>
    <property type="match status" value="1"/>
</dbReference>
<sequence>MTMEKTVKRFLDVILEQATPLIASLNKGVSDTQIAVFEGEMGITLPSEVRKLYQTFNGQKEGENDVFFLNGLRFIPLEEIKRTQEHWLEQLESMPNWQSLRFDEEEAIDMCWDKVIKNQFYNPKWIPFLSNGARFMFIDLDPDEEGVIGQIGEIDLVLDSIEDSFMDLHHDSMEDWLEFLTDDIEKGIVYYDNEMHSLIEAVSYDEENDLPNIFAPTPDYVSEGGSNVYNYSEKDRSDFVLPDRTCVYMDEICDHFEKYIGKIDSVFHEIVSEYVHIDVHWIKPTPETPYNVLFTTGMSDYPMYLPEGLDDPNDYSHAELMVYLPADWPISDEAFKDDDNYWPVYFLKMIARFPHQYKTWMAEGHTIPNGPDAEPIANTDFGCILLMPPYLSAPQEFLKLHTKDGTIINFYCILPIYPEEMDLKLEEGVDELLSLFDEYQISEVIDIHRKNVAL</sequence>